<reference evidence="2" key="1">
    <citation type="journal article" date="2022" name="Int. J. Mol. Sci.">
        <title>Draft Genome of Tanacetum Coccineum: Genomic Comparison of Closely Related Tanacetum-Family Plants.</title>
        <authorList>
            <person name="Yamashiro T."/>
            <person name="Shiraishi A."/>
            <person name="Nakayama K."/>
            <person name="Satake H."/>
        </authorList>
    </citation>
    <scope>NUCLEOTIDE SEQUENCE</scope>
</reference>
<dbReference type="EMBL" id="BQNB010016631">
    <property type="protein sequence ID" value="GJT53944.1"/>
    <property type="molecule type" value="Genomic_DNA"/>
</dbReference>
<evidence type="ECO:0008006" key="4">
    <source>
        <dbReference type="Google" id="ProtNLM"/>
    </source>
</evidence>
<evidence type="ECO:0000256" key="1">
    <source>
        <dbReference type="SAM" id="MobiDB-lite"/>
    </source>
</evidence>
<feature type="region of interest" description="Disordered" evidence="1">
    <location>
        <begin position="227"/>
        <end position="247"/>
    </location>
</feature>
<comment type="caution">
    <text evidence="2">The sequence shown here is derived from an EMBL/GenBank/DDBJ whole genome shotgun (WGS) entry which is preliminary data.</text>
</comment>
<dbReference type="Proteomes" id="UP001151760">
    <property type="component" value="Unassembled WGS sequence"/>
</dbReference>
<reference evidence="2" key="2">
    <citation type="submission" date="2022-01" db="EMBL/GenBank/DDBJ databases">
        <authorList>
            <person name="Yamashiro T."/>
            <person name="Shiraishi A."/>
            <person name="Satake H."/>
            <person name="Nakayama K."/>
        </authorList>
    </citation>
    <scope>NUCLEOTIDE SEQUENCE</scope>
</reference>
<protein>
    <recommendedName>
        <fullName evidence="4">Xylulose kinase-1</fullName>
    </recommendedName>
</protein>
<gene>
    <name evidence="2" type="ORF">Tco_0988998</name>
</gene>
<organism evidence="2 3">
    <name type="scientific">Tanacetum coccineum</name>
    <dbReference type="NCBI Taxonomy" id="301880"/>
    <lineage>
        <taxon>Eukaryota</taxon>
        <taxon>Viridiplantae</taxon>
        <taxon>Streptophyta</taxon>
        <taxon>Embryophyta</taxon>
        <taxon>Tracheophyta</taxon>
        <taxon>Spermatophyta</taxon>
        <taxon>Magnoliopsida</taxon>
        <taxon>eudicotyledons</taxon>
        <taxon>Gunneridae</taxon>
        <taxon>Pentapetalae</taxon>
        <taxon>asterids</taxon>
        <taxon>campanulids</taxon>
        <taxon>Asterales</taxon>
        <taxon>Asteraceae</taxon>
        <taxon>Asteroideae</taxon>
        <taxon>Anthemideae</taxon>
        <taxon>Anthemidinae</taxon>
        <taxon>Tanacetum</taxon>
    </lineage>
</organism>
<name>A0ABQ5ESL2_9ASTR</name>
<evidence type="ECO:0000313" key="3">
    <source>
        <dbReference type="Proteomes" id="UP001151760"/>
    </source>
</evidence>
<sequence length="334" mass="37903">MVVYLKKLEGSEGFHQIVDFLNASHIRYALTANPTIYVSLMKQFWETATAKTLDYREIELTTTIDGKVKIVTDASIRRHLQLADSDGISSLPTTEIFKQLSLMGCKIWEGLPLLLTWLRKRSWPVSGRKIDEIYQDPIISLVQHDAEIQGRYGHDMDFDFDFDTAKEVSTAEKDVSTAEPVSTTGAAVTTASVAAVSTASPTRRVSTADDITMAETLVYIRKSAAKDKGKGKMDESEPVQTKTKLQQEQERLGYEAAVRLQDELKEEKRQRIARVCEAASSFNVEEWEDIQARVEVDEELAQRLQAEEREIYTKAEQARMLVELINQRKRYFAP</sequence>
<accession>A0ABQ5ESL2</accession>
<proteinExistence type="predicted"/>
<evidence type="ECO:0000313" key="2">
    <source>
        <dbReference type="EMBL" id="GJT53944.1"/>
    </source>
</evidence>
<keyword evidence="3" id="KW-1185">Reference proteome</keyword>